<reference evidence="1" key="1">
    <citation type="submission" date="2021-01" db="EMBL/GenBank/DDBJ databases">
        <authorList>
            <person name="Corre E."/>
            <person name="Pelletier E."/>
            <person name="Niang G."/>
            <person name="Scheremetjew M."/>
            <person name="Finn R."/>
            <person name="Kale V."/>
            <person name="Holt S."/>
            <person name="Cochrane G."/>
            <person name="Meng A."/>
            <person name="Brown T."/>
            <person name="Cohen L."/>
        </authorList>
    </citation>
    <scope>NUCLEOTIDE SEQUENCE</scope>
    <source>
        <strain evidence="1">SoJaBio B1-5/56/2</strain>
    </source>
</reference>
<dbReference type="AlphaFoldDB" id="A0A7S4NZS2"/>
<dbReference type="Gene3D" id="3.80.10.10">
    <property type="entry name" value="Ribonuclease Inhibitor"/>
    <property type="match status" value="1"/>
</dbReference>
<accession>A0A7S4NZS2</accession>
<dbReference type="InterPro" id="IPR032675">
    <property type="entry name" value="LRR_dom_sf"/>
</dbReference>
<dbReference type="SUPFAM" id="SSF52058">
    <property type="entry name" value="L domain-like"/>
    <property type="match status" value="1"/>
</dbReference>
<name>A0A7S4NZS2_9EUKA</name>
<evidence type="ECO:0008006" key="2">
    <source>
        <dbReference type="Google" id="ProtNLM"/>
    </source>
</evidence>
<protein>
    <recommendedName>
        <fullName evidence="2">Leucine-rich repeat protein</fullName>
    </recommendedName>
</protein>
<dbReference type="EMBL" id="HBKR01026399">
    <property type="protein sequence ID" value="CAE2319169.1"/>
    <property type="molecule type" value="Transcribed_RNA"/>
</dbReference>
<proteinExistence type="predicted"/>
<organism evidence="1">
    <name type="scientific">Paramoeba aestuarina</name>
    <dbReference type="NCBI Taxonomy" id="180227"/>
    <lineage>
        <taxon>Eukaryota</taxon>
        <taxon>Amoebozoa</taxon>
        <taxon>Discosea</taxon>
        <taxon>Flabellinia</taxon>
        <taxon>Dactylopodida</taxon>
        <taxon>Paramoebidae</taxon>
        <taxon>Paramoeba</taxon>
    </lineage>
</organism>
<sequence>MCTHLVFADLSPLPYRSIAQSLLGLHLAYVSGEDPGLGRVDSARLSEQTLMELLIADIEGIDSFRDSNGDFLDIHQWKGLKLNNARQSVTEIHFQLLFNRFFSHGGSIALKYIPLNVQVFKIAKNQLTGECDTLCLPRGLLTLGIAQNQLSGEFSLKNLPPRIQKVYISENSFHGTLDLPALPETVERFMADSNSFTGCLDFSALPEHLLTLSLGANSFDESVDYSAVAGIDGLLDEGKEFLWRKMRLW</sequence>
<evidence type="ECO:0000313" key="1">
    <source>
        <dbReference type="EMBL" id="CAE2319169.1"/>
    </source>
</evidence>
<gene>
    <name evidence="1" type="ORF">NAES01612_LOCUS17302</name>
</gene>